<evidence type="ECO:0000256" key="3">
    <source>
        <dbReference type="ARBA" id="ARBA00022692"/>
    </source>
</evidence>
<accession>A0A1G6DL35</accession>
<dbReference type="EMBL" id="FMXQ01000007">
    <property type="protein sequence ID" value="SDB45894.1"/>
    <property type="molecule type" value="Genomic_DNA"/>
</dbReference>
<reference evidence="7 8" key="1">
    <citation type="submission" date="2016-10" db="EMBL/GenBank/DDBJ databases">
        <authorList>
            <person name="de Groot N.N."/>
        </authorList>
    </citation>
    <scope>NUCLEOTIDE SEQUENCE [LARGE SCALE GENOMIC DNA]</scope>
    <source>
        <strain evidence="7 8">ATCC 35022</strain>
    </source>
</reference>
<keyword evidence="8" id="KW-1185">Reference proteome</keyword>
<dbReference type="CDD" id="cd06580">
    <property type="entry name" value="TM_PBP1_transp_TpRbsC_like"/>
    <property type="match status" value="1"/>
</dbReference>
<proteinExistence type="predicted"/>
<comment type="subcellular location">
    <subcellularLocation>
        <location evidence="1">Cell membrane</location>
        <topology evidence="1">Multi-pass membrane protein</topology>
    </subcellularLocation>
</comment>
<dbReference type="OrthoDB" id="9792579at2"/>
<feature type="transmembrane region" description="Helical" evidence="6">
    <location>
        <begin position="267"/>
        <end position="286"/>
    </location>
</feature>
<feature type="transmembrane region" description="Helical" evidence="6">
    <location>
        <begin position="32"/>
        <end position="52"/>
    </location>
</feature>
<feature type="transmembrane region" description="Helical" evidence="6">
    <location>
        <begin position="141"/>
        <end position="158"/>
    </location>
</feature>
<feature type="transmembrane region" description="Helical" evidence="6">
    <location>
        <begin position="188"/>
        <end position="210"/>
    </location>
</feature>
<feature type="transmembrane region" description="Helical" evidence="6">
    <location>
        <begin position="58"/>
        <end position="81"/>
    </location>
</feature>
<evidence type="ECO:0000313" key="7">
    <source>
        <dbReference type="EMBL" id="SDB45894.1"/>
    </source>
</evidence>
<dbReference type="GO" id="GO:0005886">
    <property type="term" value="C:plasma membrane"/>
    <property type="evidence" value="ECO:0007669"/>
    <property type="project" value="UniProtKB-SubCell"/>
</dbReference>
<protein>
    <submittedName>
        <fullName evidence="7">Nucleoside ABC transporter membrane protein</fullName>
    </submittedName>
</protein>
<feature type="transmembrane region" description="Helical" evidence="6">
    <location>
        <begin position="6"/>
        <end position="25"/>
    </location>
</feature>
<evidence type="ECO:0000256" key="4">
    <source>
        <dbReference type="ARBA" id="ARBA00022989"/>
    </source>
</evidence>
<keyword evidence="3 6" id="KW-0812">Transmembrane</keyword>
<dbReference type="Pfam" id="PF02653">
    <property type="entry name" value="BPD_transp_2"/>
    <property type="match status" value="1"/>
</dbReference>
<organism evidence="7 8">
    <name type="scientific">Bauldia litoralis</name>
    <dbReference type="NCBI Taxonomy" id="665467"/>
    <lineage>
        <taxon>Bacteria</taxon>
        <taxon>Pseudomonadati</taxon>
        <taxon>Pseudomonadota</taxon>
        <taxon>Alphaproteobacteria</taxon>
        <taxon>Hyphomicrobiales</taxon>
        <taxon>Kaistiaceae</taxon>
        <taxon>Bauldia</taxon>
    </lineage>
</organism>
<keyword evidence="4 6" id="KW-1133">Transmembrane helix</keyword>
<dbReference type="PANTHER" id="PTHR43370">
    <property type="entry name" value="SUGAR ABC TRANSPORTER INTEGRAL MEMBRANE PROTEIN-RELATED"/>
    <property type="match status" value="1"/>
</dbReference>
<keyword evidence="5 6" id="KW-0472">Membrane</keyword>
<evidence type="ECO:0000256" key="2">
    <source>
        <dbReference type="ARBA" id="ARBA00022475"/>
    </source>
</evidence>
<evidence type="ECO:0000256" key="6">
    <source>
        <dbReference type="SAM" id="Phobius"/>
    </source>
</evidence>
<evidence type="ECO:0000256" key="5">
    <source>
        <dbReference type="ARBA" id="ARBA00023136"/>
    </source>
</evidence>
<dbReference type="RefSeq" id="WP_090878379.1">
    <property type="nucleotide sequence ID" value="NZ_FMXQ01000007.1"/>
</dbReference>
<feature type="transmembrane region" description="Helical" evidence="6">
    <location>
        <begin position="88"/>
        <end position="106"/>
    </location>
</feature>
<evidence type="ECO:0000256" key="1">
    <source>
        <dbReference type="ARBA" id="ARBA00004651"/>
    </source>
</evidence>
<keyword evidence="2" id="KW-1003">Cell membrane</keyword>
<dbReference type="PANTHER" id="PTHR43370:SF2">
    <property type="entry name" value="ABC TRANSPORTER PERMEASE PROTEIN"/>
    <property type="match status" value="1"/>
</dbReference>
<dbReference type="Proteomes" id="UP000199071">
    <property type="component" value="Unassembled WGS sequence"/>
</dbReference>
<name>A0A1G6DL35_9HYPH</name>
<feature type="transmembrane region" description="Helical" evidence="6">
    <location>
        <begin position="222"/>
        <end position="246"/>
    </location>
</feature>
<sequence>MNPELLLAAAIIAGTPILFAALGELLSERAGVINLGLEGTMLVGAVAGFAATTQTGSAWFGTAFAAFAAGLFGLLFAFLVITLRMNQIVTGLAFTILGGGLSAYLGKPFIGKPVADVMAKPDFGALADLPFVGPAFFRHDALVYLAVILAIAVSFYIWRTRYGLILRSLGESPDVVDTLGMNVTLLRYVYVVVGTAFAGLGGAYLSLVYTPSWIENMTAGRGWIALALVIFASWRPMWLLAGAYLFGLVDALRFRMQIGGDALISPYFLNMLPYVATIVVLVLMSSNRSRLKFGAPAALGTAYDRERR</sequence>
<dbReference type="InterPro" id="IPR001851">
    <property type="entry name" value="ABC_transp_permease"/>
</dbReference>
<gene>
    <name evidence="7" type="ORF">SAMN02982931_03559</name>
</gene>
<evidence type="ECO:0000313" key="8">
    <source>
        <dbReference type="Proteomes" id="UP000199071"/>
    </source>
</evidence>
<dbReference type="GO" id="GO:0022857">
    <property type="term" value="F:transmembrane transporter activity"/>
    <property type="evidence" value="ECO:0007669"/>
    <property type="project" value="InterPro"/>
</dbReference>
<dbReference type="AlphaFoldDB" id="A0A1G6DL35"/>
<dbReference type="STRING" id="665467.SAMN02982931_03559"/>